<protein>
    <recommendedName>
        <fullName evidence="3">Glycosyl transferase family 2</fullName>
    </recommendedName>
</protein>
<keyword evidence="2" id="KW-1185">Reference proteome</keyword>
<evidence type="ECO:0008006" key="3">
    <source>
        <dbReference type="Google" id="ProtNLM"/>
    </source>
</evidence>
<name>A0A4Q0NPZ8_9FLAO</name>
<comment type="caution">
    <text evidence="1">The sequence shown here is derived from an EMBL/GenBank/DDBJ whole genome shotgun (WGS) entry which is preliminary data.</text>
</comment>
<evidence type="ECO:0000313" key="2">
    <source>
        <dbReference type="Proteomes" id="UP000289821"/>
    </source>
</evidence>
<dbReference type="Proteomes" id="UP000289821">
    <property type="component" value="Unassembled WGS sequence"/>
</dbReference>
<sequence length="261" mass="31044">MTEAKITFETKVYENDWRFLLKTNYLDKMIDRCNCNFNHKYLFINNVNDLKKVEYYAQKKVDQGVISEYFIVGKYATKALDYFGIVQASFKGGYYYSIAELVSIFICQTDYLLHFSSDSYLPFNNNQWIMEAIGILQGNKHIIAANPVWNFNFKEAESESFNEINNFYVSQGFSDQCYLIKVADFKGKFYNKTNSYSKRYPDYGGESFEKRVDSYMREENLFRITSKTDSYIHKNFSQKRFFNLINSSYYRNIVVKKRLKL</sequence>
<dbReference type="RefSeq" id="WP_201740497.1">
    <property type="nucleotide sequence ID" value="NZ_QOVI01000007.1"/>
</dbReference>
<evidence type="ECO:0000313" key="1">
    <source>
        <dbReference type="EMBL" id="RXG12328.1"/>
    </source>
</evidence>
<dbReference type="AlphaFoldDB" id="A0A4Q0NPZ8"/>
<accession>A0A4Q0NPZ8</accession>
<gene>
    <name evidence="1" type="ORF">DSM04_10799</name>
</gene>
<dbReference type="EMBL" id="QOVI01000007">
    <property type="protein sequence ID" value="RXG12328.1"/>
    <property type="molecule type" value="Genomic_DNA"/>
</dbReference>
<organism evidence="1 2">
    <name type="scientific">Leeuwenhoekiella aestuarii</name>
    <dbReference type="NCBI Taxonomy" id="2249426"/>
    <lineage>
        <taxon>Bacteria</taxon>
        <taxon>Pseudomonadati</taxon>
        <taxon>Bacteroidota</taxon>
        <taxon>Flavobacteriia</taxon>
        <taxon>Flavobacteriales</taxon>
        <taxon>Flavobacteriaceae</taxon>
        <taxon>Leeuwenhoekiella</taxon>
    </lineage>
</organism>
<proteinExistence type="predicted"/>
<reference evidence="1 2" key="1">
    <citation type="submission" date="2018-07" db="EMBL/GenBank/DDBJ databases">
        <title>Leeuwenhoekiella genomics.</title>
        <authorList>
            <person name="Tahon G."/>
            <person name="Willems A."/>
        </authorList>
    </citation>
    <scope>NUCLEOTIDE SEQUENCE [LARGE SCALE GENOMIC DNA]</scope>
    <source>
        <strain evidence="1 2">R-50232</strain>
    </source>
</reference>